<protein>
    <submittedName>
        <fullName evidence="2">Nucleotidyltransferase domain-containing protein</fullName>
    </submittedName>
</protein>
<reference evidence="2 3" key="1">
    <citation type="submission" date="2020-10" db="EMBL/GenBank/DDBJ databases">
        <title>Degradation of 1,4-Dioxane by Xanthobacter sp. YN2, via a Novel Group-2 Soluble Di-Iron Monooxygenase.</title>
        <authorList>
            <person name="Ma F."/>
            <person name="Wang Y."/>
            <person name="Yang J."/>
            <person name="Guo H."/>
            <person name="Su D."/>
            <person name="Yu L."/>
        </authorList>
    </citation>
    <scope>NUCLEOTIDE SEQUENCE [LARGE SCALE GENOMIC DNA]</scope>
    <source>
        <strain evidence="2 3">YN2</strain>
    </source>
</reference>
<evidence type="ECO:0000313" key="2">
    <source>
        <dbReference type="EMBL" id="QRG07919.1"/>
    </source>
</evidence>
<evidence type="ECO:0000313" key="3">
    <source>
        <dbReference type="Proteomes" id="UP000596427"/>
    </source>
</evidence>
<dbReference type="Proteomes" id="UP000596427">
    <property type="component" value="Chromosome"/>
</dbReference>
<dbReference type="InterPro" id="IPR002934">
    <property type="entry name" value="Polymerase_NTP_transf_dom"/>
</dbReference>
<gene>
    <name evidence="2" type="ORF">EZH22_06005</name>
</gene>
<dbReference type="InterPro" id="IPR043519">
    <property type="entry name" value="NT_sf"/>
</dbReference>
<dbReference type="AlphaFoldDB" id="A0A974PQJ0"/>
<evidence type="ECO:0000259" key="1">
    <source>
        <dbReference type="Pfam" id="PF01909"/>
    </source>
</evidence>
<organism evidence="2 3">
    <name type="scientific">Xanthobacter dioxanivorans</name>
    <dbReference type="NCBI Taxonomy" id="2528964"/>
    <lineage>
        <taxon>Bacteria</taxon>
        <taxon>Pseudomonadati</taxon>
        <taxon>Pseudomonadota</taxon>
        <taxon>Alphaproteobacteria</taxon>
        <taxon>Hyphomicrobiales</taxon>
        <taxon>Xanthobacteraceae</taxon>
        <taxon>Xanthobacter</taxon>
    </lineage>
</organism>
<dbReference type="EMBL" id="CP063362">
    <property type="protein sequence ID" value="QRG07919.1"/>
    <property type="molecule type" value="Genomic_DNA"/>
</dbReference>
<accession>A0A974PQJ0</accession>
<proteinExistence type="predicted"/>
<name>A0A974PQJ0_9HYPH</name>
<dbReference type="Pfam" id="PF01909">
    <property type="entry name" value="NTP_transf_2"/>
    <property type="match status" value="1"/>
</dbReference>
<dbReference type="RefSeq" id="WP_203194832.1">
    <property type="nucleotide sequence ID" value="NZ_CP063362.1"/>
</dbReference>
<dbReference type="SUPFAM" id="SSF81301">
    <property type="entry name" value="Nucleotidyltransferase"/>
    <property type="match status" value="1"/>
</dbReference>
<dbReference type="KEGG" id="xdi:EZH22_06005"/>
<dbReference type="GO" id="GO:0016779">
    <property type="term" value="F:nucleotidyltransferase activity"/>
    <property type="evidence" value="ECO:0007669"/>
    <property type="project" value="InterPro"/>
</dbReference>
<feature type="domain" description="Polymerase nucleotidyl transferase" evidence="1">
    <location>
        <begin position="34"/>
        <end position="85"/>
    </location>
</feature>
<sequence>MSELAARRKDTDHRTESLRSHLGSAEALIRGSACVYSTGSFGRREAGSDSDLDLFIVSKLKDESAKKPESRLRQLDEICLKADLIKATRELGIKDFDGDGQYLSHYTIKDIKDKLGKPEDDALNTFTARLLLLLESKPLIGVDVYREIIDDVIAAYWRDYEDHKDEFIPAFLVNDILRLWRTLCVNYEARTEKEPEEKNIKRRKKNYTLKHSRLLTCYSGIMFLLAKYRLFGSVAPSDVREMVSLSPTERLEWMLSIPDLSDAHVSIESIIRGYIEFLVEKSDADRFHDMFSTGEFRVSMAKSYLFAESVFDAVEKVGAKSRLYKLVVV</sequence>
<keyword evidence="3" id="KW-1185">Reference proteome</keyword>